<keyword evidence="3" id="KW-1185">Reference proteome</keyword>
<dbReference type="AlphaFoldDB" id="A0A2J6SHX5"/>
<evidence type="ECO:0000259" key="1">
    <source>
        <dbReference type="Pfam" id="PF14420"/>
    </source>
</evidence>
<sequence length="187" mass="22158">MEAKYSFRATKRMFKKWIKDWNLFKNFKESEKEEIIRRLQEDEDEIVDHANMLIEGRPVQLHKIRRYQRTNASQIRKYIEITLLAPTSVSIGSNAIPILVVRRKEDYFKSEYLRYWNQAVQFLLPAREVKVRRSFGTCKITLLLILKGNHTVRVQGDFKPGSTHRLTPLYLSAPRNVWAPNPARLLD</sequence>
<evidence type="ECO:0000313" key="2">
    <source>
        <dbReference type="EMBL" id="PMD50359.1"/>
    </source>
</evidence>
<dbReference type="PANTHER" id="PTHR38788:SF3">
    <property type="entry name" value="CLR5 DOMAIN-CONTAINING PROTEIN"/>
    <property type="match status" value="1"/>
</dbReference>
<dbReference type="Pfam" id="PF14420">
    <property type="entry name" value="Clr5"/>
    <property type="match status" value="1"/>
</dbReference>
<dbReference type="Proteomes" id="UP000235371">
    <property type="component" value="Unassembled WGS sequence"/>
</dbReference>
<accession>A0A2J6SHX5</accession>
<dbReference type="GeneID" id="36579527"/>
<organism evidence="2 3">
    <name type="scientific">Hyaloscypha bicolor E</name>
    <dbReference type="NCBI Taxonomy" id="1095630"/>
    <lineage>
        <taxon>Eukaryota</taxon>
        <taxon>Fungi</taxon>
        <taxon>Dikarya</taxon>
        <taxon>Ascomycota</taxon>
        <taxon>Pezizomycotina</taxon>
        <taxon>Leotiomycetes</taxon>
        <taxon>Helotiales</taxon>
        <taxon>Hyaloscyphaceae</taxon>
        <taxon>Hyaloscypha</taxon>
        <taxon>Hyaloscypha bicolor</taxon>
    </lineage>
</organism>
<dbReference type="PANTHER" id="PTHR38788">
    <property type="entry name" value="CLR5 DOMAIN-CONTAINING PROTEIN"/>
    <property type="match status" value="1"/>
</dbReference>
<dbReference type="RefSeq" id="XP_024727263.1">
    <property type="nucleotide sequence ID" value="XM_024871445.1"/>
</dbReference>
<feature type="domain" description="Clr5" evidence="1">
    <location>
        <begin position="1"/>
        <end position="25"/>
    </location>
</feature>
<reference evidence="2 3" key="1">
    <citation type="submission" date="2016-04" db="EMBL/GenBank/DDBJ databases">
        <title>A degradative enzymes factory behind the ericoid mycorrhizal symbiosis.</title>
        <authorList>
            <consortium name="DOE Joint Genome Institute"/>
            <person name="Martino E."/>
            <person name="Morin E."/>
            <person name="Grelet G."/>
            <person name="Kuo A."/>
            <person name="Kohler A."/>
            <person name="Daghino S."/>
            <person name="Barry K."/>
            <person name="Choi C."/>
            <person name="Cichocki N."/>
            <person name="Clum A."/>
            <person name="Copeland A."/>
            <person name="Hainaut M."/>
            <person name="Haridas S."/>
            <person name="Labutti K."/>
            <person name="Lindquist E."/>
            <person name="Lipzen A."/>
            <person name="Khouja H.-R."/>
            <person name="Murat C."/>
            <person name="Ohm R."/>
            <person name="Olson A."/>
            <person name="Spatafora J."/>
            <person name="Veneault-Fourrey C."/>
            <person name="Henrissat B."/>
            <person name="Grigoriev I."/>
            <person name="Martin F."/>
            <person name="Perotto S."/>
        </authorList>
    </citation>
    <scope>NUCLEOTIDE SEQUENCE [LARGE SCALE GENOMIC DNA]</scope>
    <source>
        <strain evidence="2 3">E</strain>
    </source>
</reference>
<evidence type="ECO:0000313" key="3">
    <source>
        <dbReference type="Proteomes" id="UP000235371"/>
    </source>
</evidence>
<dbReference type="EMBL" id="KZ613913">
    <property type="protein sequence ID" value="PMD50359.1"/>
    <property type="molecule type" value="Genomic_DNA"/>
</dbReference>
<dbReference type="OrthoDB" id="539213at2759"/>
<dbReference type="InParanoid" id="A0A2J6SHX5"/>
<name>A0A2J6SHX5_9HELO</name>
<dbReference type="InterPro" id="IPR025676">
    <property type="entry name" value="Clr5_dom"/>
</dbReference>
<protein>
    <recommendedName>
        <fullName evidence="1">Clr5 domain-containing protein</fullName>
    </recommendedName>
</protein>
<proteinExistence type="predicted"/>
<gene>
    <name evidence="2" type="ORF">K444DRAFT_266775</name>
</gene>